<name>A0A200R1M7_MACCD</name>
<keyword evidence="3" id="KW-1185">Reference proteome</keyword>
<dbReference type="AlphaFoldDB" id="A0A200R1M7"/>
<protein>
    <submittedName>
        <fullName evidence="2">Uncharacterized protein</fullName>
    </submittedName>
</protein>
<comment type="caution">
    <text evidence="2">The sequence shown here is derived from an EMBL/GenBank/DDBJ whole genome shotgun (WGS) entry which is preliminary data.</text>
</comment>
<feature type="compositionally biased region" description="Basic and acidic residues" evidence="1">
    <location>
        <begin position="212"/>
        <end position="223"/>
    </location>
</feature>
<dbReference type="Proteomes" id="UP000195402">
    <property type="component" value="Unassembled WGS sequence"/>
</dbReference>
<evidence type="ECO:0000313" key="3">
    <source>
        <dbReference type="Proteomes" id="UP000195402"/>
    </source>
</evidence>
<feature type="compositionally biased region" description="Basic and acidic residues" evidence="1">
    <location>
        <begin position="60"/>
        <end position="70"/>
    </location>
</feature>
<reference evidence="2 3" key="1">
    <citation type="journal article" date="2017" name="Mol. Plant">
        <title>The Genome of Medicinal Plant Macleaya cordata Provides New Insights into Benzylisoquinoline Alkaloids Metabolism.</title>
        <authorList>
            <person name="Liu X."/>
            <person name="Liu Y."/>
            <person name="Huang P."/>
            <person name="Ma Y."/>
            <person name="Qing Z."/>
            <person name="Tang Q."/>
            <person name="Cao H."/>
            <person name="Cheng P."/>
            <person name="Zheng Y."/>
            <person name="Yuan Z."/>
            <person name="Zhou Y."/>
            <person name="Liu J."/>
            <person name="Tang Z."/>
            <person name="Zhuo Y."/>
            <person name="Zhang Y."/>
            <person name="Yu L."/>
            <person name="Huang J."/>
            <person name="Yang P."/>
            <person name="Peng Q."/>
            <person name="Zhang J."/>
            <person name="Jiang W."/>
            <person name="Zhang Z."/>
            <person name="Lin K."/>
            <person name="Ro D.K."/>
            <person name="Chen X."/>
            <person name="Xiong X."/>
            <person name="Shang Y."/>
            <person name="Huang S."/>
            <person name="Zeng J."/>
        </authorList>
    </citation>
    <scope>NUCLEOTIDE SEQUENCE [LARGE SCALE GENOMIC DNA]</scope>
    <source>
        <strain evidence="3">cv. BLH2017</strain>
        <tissue evidence="2">Root</tissue>
    </source>
</reference>
<feature type="compositionally biased region" description="Basic and acidic residues" evidence="1">
    <location>
        <begin position="456"/>
        <end position="471"/>
    </location>
</feature>
<feature type="compositionally biased region" description="Basic and acidic residues" evidence="1">
    <location>
        <begin position="414"/>
        <end position="425"/>
    </location>
</feature>
<feature type="region of interest" description="Disordered" evidence="1">
    <location>
        <begin position="28"/>
        <end position="81"/>
    </location>
</feature>
<feature type="compositionally biased region" description="Basic and acidic residues" evidence="1">
    <location>
        <begin position="38"/>
        <end position="50"/>
    </location>
</feature>
<feature type="compositionally biased region" description="Basic and acidic residues" evidence="1">
    <location>
        <begin position="308"/>
        <end position="336"/>
    </location>
</feature>
<feature type="region of interest" description="Disordered" evidence="1">
    <location>
        <begin position="446"/>
        <end position="490"/>
    </location>
</feature>
<evidence type="ECO:0000256" key="1">
    <source>
        <dbReference type="SAM" id="MobiDB-lite"/>
    </source>
</evidence>
<feature type="compositionally biased region" description="Polar residues" evidence="1">
    <location>
        <begin position="477"/>
        <end position="487"/>
    </location>
</feature>
<dbReference type="EMBL" id="MVGT01000481">
    <property type="protein sequence ID" value="OVA16605.1"/>
    <property type="molecule type" value="Genomic_DNA"/>
</dbReference>
<accession>A0A200R1M7</accession>
<dbReference type="OrthoDB" id="1304274at2759"/>
<organism evidence="2 3">
    <name type="scientific">Macleaya cordata</name>
    <name type="common">Five-seeded plume-poppy</name>
    <name type="synonym">Bocconia cordata</name>
    <dbReference type="NCBI Taxonomy" id="56857"/>
    <lineage>
        <taxon>Eukaryota</taxon>
        <taxon>Viridiplantae</taxon>
        <taxon>Streptophyta</taxon>
        <taxon>Embryophyta</taxon>
        <taxon>Tracheophyta</taxon>
        <taxon>Spermatophyta</taxon>
        <taxon>Magnoliopsida</taxon>
        <taxon>Ranunculales</taxon>
        <taxon>Papaveraceae</taxon>
        <taxon>Papaveroideae</taxon>
        <taxon>Macleaya</taxon>
    </lineage>
</organism>
<gene>
    <name evidence="2" type="ORF">BVC80_1543g37</name>
</gene>
<dbReference type="OMA" id="EHMEEEP"/>
<proteinExistence type="predicted"/>
<feature type="compositionally biased region" description="Basic and acidic residues" evidence="1">
    <location>
        <begin position="346"/>
        <end position="394"/>
    </location>
</feature>
<feature type="region of interest" description="Disordered" evidence="1">
    <location>
        <begin position="188"/>
        <end position="231"/>
    </location>
</feature>
<sequence>MATETVTPNQSINEQIEKKVNEEVKAVEQEIVSPSKENGADVEEKPKTEELASPEAPVTKSEEKTEDKPVDPPAVVPVEKVDDVPVLDVQAVDVQKVIEDCNPEPDVSAVPVPAIEAVEKEPEEDSKLSDAPVAAAVEAVDKVEEVLPTPEPEEVPELETKIIEQPESVAEVEEKAHEQPEVIKEVEGKSELIEPKESLGVEIEKDEAESQEDTKFSEEKISTDQRPVASESFDAVIATNLEAPSDPKDGEVSVIPDVVKTADIDVGTVEEVKQPETTKIEDVSDVVEGSATEASLDVGKVEEQEEEKDVKVAEDIEEKNVKVEELKQPEATKTEDASDSNSATEVTEKSFEGEKASRDVEVVPDEKKEECAKDDVDTSLETSKDRDVEEKTDVVDTPTTTPTPNTTTVNEPVGEPKELVSEEKAKATVEIGADKLDKAAEVVEEIAKSDAPNLESSKDVTDTKTEGDLPKQEVPPKTTQKQSNNIMSKVKQSIVKVKKAIIGKSPSSKTISTEAKDDLKVK</sequence>
<feature type="region of interest" description="Disordered" evidence="1">
    <location>
        <begin position="289"/>
        <end position="425"/>
    </location>
</feature>
<evidence type="ECO:0000313" key="2">
    <source>
        <dbReference type="EMBL" id="OVA16605.1"/>
    </source>
</evidence>
<dbReference type="PANTHER" id="PTHR37729">
    <property type="entry name" value="NEUROFILAMENT PROTEIN-LIKE PROTEIN"/>
    <property type="match status" value="1"/>
</dbReference>
<dbReference type="PANTHER" id="PTHR37729:SF1">
    <property type="entry name" value="NEUROFILAMENT PROTEIN-LIKE PROTEIN"/>
    <property type="match status" value="1"/>
</dbReference>
<dbReference type="STRING" id="56857.A0A200R1M7"/>
<feature type="compositionally biased region" description="Basic and acidic residues" evidence="1">
    <location>
        <begin position="188"/>
        <end position="203"/>
    </location>
</feature>
<dbReference type="InParanoid" id="A0A200R1M7"/>
<feature type="compositionally biased region" description="Low complexity" evidence="1">
    <location>
        <begin position="395"/>
        <end position="410"/>
    </location>
</feature>